<dbReference type="Gene3D" id="3.20.20.80">
    <property type="entry name" value="Glycosidases"/>
    <property type="match status" value="1"/>
</dbReference>
<comment type="subunit">
    <text evidence="2">Homodimer.</text>
</comment>
<dbReference type="GO" id="GO:0005975">
    <property type="term" value="P:carbohydrate metabolic process"/>
    <property type="evidence" value="ECO:0007669"/>
    <property type="project" value="InterPro"/>
</dbReference>
<keyword evidence="4" id="KW-0378">Hydrolase</keyword>
<evidence type="ECO:0008006" key="11">
    <source>
        <dbReference type="Google" id="ProtNLM"/>
    </source>
</evidence>
<organism evidence="9 10">
    <name type="scientific">Polypedilum vanderplanki</name>
    <name type="common">Sleeping chironomid midge</name>
    <dbReference type="NCBI Taxonomy" id="319348"/>
    <lineage>
        <taxon>Eukaryota</taxon>
        <taxon>Metazoa</taxon>
        <taxon>Ecdysozoa</taxon>
        <taxon>Arthropoda</taxon>
        <taxon>Hexapoda</taxon>
        <taxon>Insecta</taxon>
        <taxon>Pterygota</taxon>
        <taxon>Neoptera</taxon>
        <taxon>Endopterygota</taxon>
        <taxon>Diptera</taxon>
        <taxon>Nematocera</taxon>
        <taxon>Chironomoidea</taxon>
        <taxon>Chironomidae</taxon>
        <taxon>Chironominae</taxon>
        <taxon>Polypedilum</taxon>
        <taxon>Polypedilum</taxon>
    </lineage>
</organism>
<evidence type="ECO:0000256" key="8">
    <source>
        <dbReference type="SAM" id="SignalP"/>
    </source>
</evidence>
<name>A0A9J6CCB7_POLVA</name>
<reference evidence="9" key="1">
    <citation type="submission" date="2021-03" db="EMBL/GenBank/DDBJ databases">
        <title>Chromosome level genome of the anhydrobiotic midge Polypedilum vanderplanki.</title>
        <authorList>
            <person name="Yoshida Y."/>
            <person name="Kikawada T."/>
            <person name="Gusev O."/>
        </authorList>
    </citation>
    <scope>NUCLEOTIDE SEQUENCE</scope>
    <source>
        <strain evidence="9">NIAS01</strain>
        <tissue evidence="9">Whole body or cell culture</tissue>
    </source>
</reference>
<keyword evidence="6" id="KW-0326">Glycosidase</keyword>
<dbReference type="Pfam" id="PF00232">
    <property type="entry name" value="Glyco_hydro_1"/>
    <property type="match status" value="1"/>
</dbReference>
<protein>
    <recommendedName>
        <fullName evidence="11">Myrosinase 1-like</fullName>
    </recommendedName>
</protein>
<evidence type="ECO:0000256" key="5">
    <source>
        <dbReference type="ARBA" id="ARBA00023180"/>
    </source>
</evidence>
<keyword evidence="5" id="KW-0325">Glycoprotein</keyword>
<sequence>MHGIFTTILMSAFVKFTYTCENSTVIEIPENFKIGASTSSYQIEGGWNLDGKTENVWDTFTHNHPEKIEDHSNGDVAADSYHFYKKDVEALKYVGFNQYRFSISWSRVIANGTIINKKGIEYYNNLINELILNRIEPVVTMFHWDLPQYLQNLGGFVNPLITKYFEFYANVLFENFGDRVKIWITFNEPTLYCIGEYGEGRSGSYIKAPGVGEYLCGHHLLISHANVYHLYKNKFYDKQKGEIGISLKLQYLYPKDETITKEFVERSLDLTNGWFINPIFSKNGGYPEELVKIFVKKSIEEGTWSRLPIMSDELKKRIQGTADFMGVNYYSSELVEPKTQLDDSPQFDIDIGLTFSVDERWPKSDSLWLYIVPEGLYDLLIWIRDRYKNPKIMITENGYADNGEINDFERIKYIKQHIAVILKAKSENCNIVSYMVWSLLDNFEWNIGYSAALGIFSVNMSSPLKERTPKRSAKFFKNLITNGKFEMC</sequence>
<evidence type="ECO:0000256" key="6">
    <source>
        <dbReference type="ARBA" id="ARBA00023295"/>
    </source>
</evidence>
<keyword evidence="10" id="KW-1185">Reference proteome</keyword>
<feature type="chain" id="PRO_5039930118" description="Myrosinase 1-like" evidence="8">
    <location>
        <begin position="20"/>
        <end position="488"/>
    </location>
</feature>
<evidence type="ECO:0000256" key="7">
    <source>
        <dbReference type="RuleBase" id="RU003690"/>
    </source>
</evidence>
<dbReference type="OrthoDB" id="65569at2759"/>
<evidence type="ECO:0000256" key="2">
    <source>
        <dbReference type="ARBA" id="ARBA00011738"/>
    </source>
</evidence>
<dbReference type="FunFam" id="3.20.20.80:FF:000013">
    <property type="entry name" value="lactase-phlorizin hydrolase"/>
    <property type="match status" value="1"/>
</dbReference>
<keyword evidence="3 8" id="KW-0732">Signal</keyword>
<dbReference type="PANTHER" id="PTHR10353:SF36">
    <property type="entry name" value="LP05116P"/>
    <property type="match status" value="1"/>
</dbReference>
<gene>
    <name evidence="9" type="ORF">PVAND_009183</name>
</gene>
<dbReference type="AlphaFoldDB" id="A0A9J6CCB7"/>
<dbReference type="GO" id="GO:0008422">
    <property type="term" value="F:beta-glucosidase activity"/>
    <property type="evidence" value="ECO:0007669"/>
    <property type="project" value="TreeGrafter"/>
</dbReference>
<proteinExistence type="inferred from homology"/>
<evidence type="ECO:0000256" key="1">
    <source>
        <dbReference type="ARBA" id="ARBA00010838"/>
    </source>
</evidence>
<dbReference type="SUPFAM" id="SSF51445">
    <property type="entry name" value="(Trans)glycosidases"/>
    <property type="match status" value="1"/>
</dbReference>
<dbReference type="PRINTS" id="PR00131">
    <property type="entry name" value="GLHYDRLASE1"/>
</dbReference>
<dbReference type="InterPro" id="IPR001360">
    <property type="entry name" value="Glyco_hydro_1"/>
</dbReference>
<dbReference type="PANTHER" id="PTHR10353">
    <property type="entry name" value="GLYCOSYL HYDROLASE"/>
    <property type="match status" value="1"/>
</dbReference>
<comment type="caution">
    <text evidence="9">The sequence shown here is derived from an EMBL/GenBank/DDBJ whole genome shotgun (WGS) entry which is preliminary data.</text>
</comment>
<dbReference type="InterPro" id="IPR017853">
    <property type="entry name" value="GH"/>
</dbReference>
<dbReference type="Proteomes" id="UP001107558">
    <property type="component" value="Chromosome 1"/>
</dbReference>
<evidence type="ECO:0000256" key="4">
    <source>
        <dbReference type="ARBA" id="ARBA00022801"/>
    </source>
</evidence>
<evidence type="ECO:0000256" key="3">
    <source>
        <dbReference type="ARBA" id="ARBA00022729"/>
    </source>
</evidence>
<dbReference type="EMBL" id="JADBJN010000001">
    <property type="protein sequence ID" value="KAG5679623.1"/>
    <property type="molecule type" value="Genomic_DNA"/>
</dbReference>
<accession>A0A9J6CCB7</accession>
<evidence type="ECO:0000313" key="9">
    <source>
        <dbReference type="EMBL" id="KAG5679623.1"/>
    </source>
</evidence>
<evidence type="ECO:0000313" key="10">
    <source>
        <dbReference type="Proteomes" id="UP001107558"/>
    </source>
</evidence>
<comment type="similarity">
    <text evidence="1 7">Belongs to the glycosyl hydrolase 1 family.</text>
</comment>
<feature type="signal peptide" evidence="8">
    <location>
        <begin position="1"/>
        <end position="19"/>
    </location>
</feature>